<dbReference type="Gene3D" id="1.10.3470.10">
    <property type="entry name" value="ABC transporter involved in vitamin B12 uptake, BtuC"/>
    <property type="match status" value="1"/>
</dbReference>
<evidence type="ECO:0000256" key="5">
    <source>
        <dbReference type="ARBA" id="ARBA00022692"/>
    </source>
</evidence>
<sequence>MRCITGGEGRDEEARALGVEAGRLRLGVVVAVTVITASAVSINGIIGWVGLVVPHLARMVVGPDYTPFRGEF</sequence>
<comment type="subcellular location">
    <subcellularLocation>
        <location evidence="1">Cell membrane</location>
        <topology evidence="1">Multi-pass membrane protein</topology>
    </subcellularLocation>
</comment>
<dbReference type="InterPro" id="IPR000522">
    <property type="entry name" value="ABC_transptr_permease_BtuC"/>
</dbReference>
<dbReference type="Pfam" id="PF01032">
    <property type="entry name" value="FecCD"/>
    <property type="match status" value="1"/>
</dbReference>
<evidence type="ECO:0000256" key="6">
    <source>
        <dbReference type="ARBA" id="ARBA00022989"/>
    </source>
</evidence>
<dbReference type="PANTHER" id="PTHR30472:SF70">
    <property type="entry name" value="MOLYBDATE IMPORT SYSTEM PERMEASE PROTEIN MOLB"/>
    <property type="match status" value="1"/>
</dbReference>
<name>A0ABM7P5S8_9BACT</name>
<evidence type="ECO:0000256" key="8">
    <source>
        <dbReference type="SAM" id="Phobius"/>
    </source>
</evidence>
<proteinExistence type="inferred from homology"/>
<keyword evidence="3" id="KW-0813">Transport</keyword>
<dbReference type="Proteomes" id="UP001053296">
    <property type="component" value="Chromosome"/>
</dbReference>
<accession>A0ABM7P5S8</accession>
<reference evidence="9" key="1">
    <citation type="journal article" date="2022" name="Arch. Microbiol.">
        <title>Pseudodesulfovibrio sediminis sp. nov., a mesophilic and neutrophilic sulfate-reducing bacterium isolated from sediment of a brackish lake.</title>
        <authorList>
            <person name="Takahashi A."/>
            <person name="Kojima H."/>
            <person name="Watanabe M."/>
            <person name="Fukui M."/>
        </authorList>
    </citation>
    <scope>NUCLEOTIDE SEQUENCE</scope>
    <source>
        <strain evidence="9">SF6</strain>
    </source>
</reference>
<dbReference type="RefSeq" id="WP_229595806.1">
    <property type="nucleotide sequence ID" value="NZ_AP024485.1"/>
</dbReference>
<keyword evidence="7 8" id="KW-0472">Membrane</keyword>
<evidence type="ECO:0000313" key="9">
    <source>
        <dbReference type="EMBL" id="BCS88282.1"/>
    </source>
</evidence>
<evidence type="ECO:0000256" key="7">
    <source>
        <dbReference type="ARBA" id="ARBA00023136"/>
    </source>
</evidence>
<evidence type="ECO:0000256" key="4">
    <source>
        <dbReference type="ARBA" id="ARBA00022475"/>
    </source>
</evidence>
<dbReference type="EMBL" id="AP024485">
    <property type="protein sequence ID" value="BCS88282.1"/>
    <property type="molecule type" value="Genomic_DNA"/>
</dbReference>
<keyword evidence="5 8" id="KW-0812">Transmembrane</keyword>
<organism evidence="9 10">
    <name type="scientific">Pseudodesulfovibrio sediminis</name>
    <dbReference type="NCBI Taxonomy" id="2810563"/>
    <lineage>
        <taxon>Bacteria</taxon>
        <taxon>Pseudomonadati</taxon>
        <taxon>Thermodesulfobacteriota</taxon>
        <taxon>Desulfovibrionia</taxon>
        <taxon>Desulfovibrionales</taxon>
        <taxon>Desulfovibrionaceae</taxon>
    </lineage>
</organism>
<feature type="transmembrane region" description="Helical" evidence="8">
    <location>
        <begin position="26"/>
        <end position="53"/>
    </location>
</feature>
<evidence type="ECO:0000256" key="2">
    <source>
        <dbReference type="ARBA" id="ARBA00007935"/>
    </source>
</evidence>
<dbReference type="SUPFAM" id="SSF81345">
    <property type="entry name" value="ABC transporter involved in vitamin B12 uptake, BtuC"/>
    <property type="match status" value="1"/>
</dbReference>
<keyword evidence="4" id="KW-1003">Cell membrane</keyword>
<dbReference type="PANTHER" id="PTHR30472">
    <property type="entry name" value="FERRIC ENTEROBACTIN TRANSPORT SYSTEM PERMEASE PROTEIN"/>
    <property type="match status" value="1"/>
</dbReference>
<comment type="similarity">
    <text evidence="2">Belongs to the binding-protein-dependent transport system permease family. FecCD subfamily.</text>
</comment>
<evidence type="ECO:0000313" key="10">
    <source>
        <dbReference type="Proteomes" id="UP001053296"/>
    </source>
</evidence>
<protein>
    <submittedName>
        <fullName evidence="9">Uncharacterized protein</fullName>
    </submittedName>
</protein>
<keyword evidence="10" id="KW-1185">Reference proteome</keyword>
<evidence type="ECO:0000256" key="1">
    <source>
        <dbReference type="ARBA" id="ARBA00004651"/>
    </source>
</evidence>
<gene>
    <name evidence="9" type="ORF">PSDVSF_15240</name>
</gene>
<evidence type="ECO:0000256" key="3">
    <source>
        <dbReference type="ARBA" id="ARBA00022448"/>
    </source>
</evidence>
<keyword evidence="6 8" id="KW-1133">Transmembrane helix</keyword>
<dbReference type="InterPro" id="IPR037294">
    <property type="entry name" value="ABC_BtuC-like"/>
</dbReference>